<dbReference type="AlphaFoldDB" id="A0A9J6EPJ5"/>
<gene>
    <name evidence="6" type="ORF">HPB51_024884</name>
    <name evidence="7" type="ORF">HPB51_024899</name>
</gene>
<feature type="compositionally biased region" description="Basic and acidic residues" evidence="4">
    <location>
        <begin position="240"/>
        <end position="253"/>
    </location>
</feature>
<evidence type="ECO:0000259" key="5">
    <source>
        <dbReference type="PROSITE" id="PS51858"/>
    </source>
</evidence>
<dbReference type="VEuPathDB" id="VectorBase:LOC119181754"/>
<dbReference type="PANTHER" id="PTHR12378">
    <property type="entry name" value="DESUMOYLATING ISOPEPTIDASE"/>
    <property type="match status" value="1"/>
</dbReference>
<evidence type="ECO:0000256" key="4">
    <source>
        <dbReference type="SAM" id="MobiDB-lite"/>
    </source>
</evidence>
<dbReference type="SUPFAM" id="SSF48371">
    <property type="entry name" value="ARM repeat"/>
    <property type="match status" value="1"/>
</dbReference>
<dbReference type="InterPro" id="IPR042266">
    <property type="entry name" value="PPPDE_sf"/>
</dbReference>
<dbReference type="Pfam" id="PF05903">
    <property type="entry name" value="Peptidase_C97"/>
    <property type="match status" value="1"/>
</dbReference>
<keyword evidence="8" id="KW-1185">Reference proteome</keyword>
<organism evidence="6 8">
    <name type="scientific">Rhipicephalus microplus</name>
    <name type="common">Cattle tick</name>
    <name type="synonym">Boophilus microplus</name>
    <dbReference type="NCBI Taxonomy" id="6941"/>
    <lineage>
        <taxon>Eukaryota</taxon>
        <taxon>Metazoa</taxon>
        <taxon>Ecdysozoa</taxon>
        <taxon>Arthropoda</taxon>
        <taxon>Chelicerata</taxon>
        <taxon>Arachnida</taxon>
        <taxon>Acari</taxon>
        <taxon>Parasitiformes</taxon>
        <taxon>Ixodida</taxon>
        <taxon>Ixodoidea</taxon>
        <taxon>Ixodidae</taxon>
        <taxon>Rhipicephalinae</taxon>
        <taxon>Rhipicephalus</taxon>
        <taxon>Boophilus</taxon>
    </lineage>
</organism>
<evidence type="ECO:0000256" key="1">
    <source>
        <dbReference type="ARBA" id="ARBA00008140"/>
    </source>
</evidence>
<accession>A0A9J6EPJ5</accession>
<evidence type="ECO:0000256" key="3">
    <source>
        <dbReference type="ARBA" id="ARBA00022801"/>
    </source>
</evidence>
<evidence type="ECO:0000313" key="6">
    <source>
        <dbReference type="EMBL" id="KAH8036318.1"/>
    </source>
</evidence>
<keyword evidence="2" id="KW-0645">Protease</keyword>
<dbReference type="GO" id="GO:0006508">
    <property type="term" value="P:proteolysis"/>
    <property type="evidence" value="ECO:0007669"/>
    <property type="project" value="UniProtKB-KW"/>
</dbReference>
<dbReference type="Proteomes" id="UP000821866">
    <property type="component" value="Chromosome 11"/>
</dbReference>
<dbReference type="InterPro" id="IPR016024">
    <property type="entry name" value="ARM-type_fold"/>
</dbReference>
<protein>
    <recommendedName>
        <fullName evidence="5">PPPDE domain-containing protein</fullName>
    </recommendedName>
</protein>
<dbReference type="GO" id="GO:0008233">
    <property type="term" value="F:peptidase activity"/>
    <property type="evidence" value="ECO:0007669"/>
    <property type="project" value="UniProtKB-KW"/>
</dbReference>
<dbReference type="PROSITE" id="PS51858">
    <property type="entry name" value="PPPDE"/>
    <property type="match status" value="1"/>
</dbReference>
<dbReference type="PANTHER" id="PTHR12378:SF7">
    <property type="entry name" value="DESUMOYLATING ISOPEPTIDASE 1"/>
    <property type="match status" value="1"/>
</dbReference>
<dbReference type="EMBL" id="JABSTU010000003">
    <property type="protein sequence ID" value="KAH8036333.1"/>
    <property type="molecule type" value="Genomic_DNA"/>
</dbReference>
<dbReference type="InterPro" id="IPR011989">
    <property type="entry name" value="ARM-like"/>
</dbReference>
<comment type="similarity">
    <text evidence="1">Belongs to the DeSI family.</text>
</comment>
<reference evidence="6" key="2">
    <citation type="submission" date="2021-09" db="EMBL/GenBank/DDBJ databases">
        <authorList>
            <person name="Jia N."/>
            <person name="Wang J."/>
            <person name="Shi W."/>
            <person name="Du L."/>
            <person name="Sun Y."/>
            <person name="Zhan W."/>
            <person name="Jiang J."/>
            <person name="Wang Q."/>
            <person name="Zhang B."/>
            <person name="Ji P."/>
            <person name="Sakyi L.B."/>
            <person name="Cui X."/>
            <person name="Yuan T."/>
            <person name="Jiang B."/>
            <person name="Yang W."/>
            <person name="Lam T.T.-Y."/>
            <person name="Chang Q."/>
            <person name="Ding S."/>
            <person name="Wang X."/>
            <person name="Zhu J."/>
            <person name="Ruan X."/>
            <person name="Zhao L."/>
            <person name="Wei J."/>
            <person name="Que T."/>
            <person name="Du C."/>
            <person name="Cheng J."/>
            <person name="Dai P."/>
            <person name="Han X."/>
            <person name="Huang E."/>
            <person name="Gao Y."/>
            <person name="Liu J."/>
            <person name="Shao H."/>
            <person name="Ye R."/>
            <person name="Li L."/>
            <person name="Wei W."/>
            <person name="Wang X."/>
            <person name="Wang C."/>
            <person name="Huo Q."/>
            <person name="Li W."/>
            <person name="Guo W."/>
            <person name="Chen H."/>
            <person name="Chen S."/>
            <person name="Zhou L."/>
            <person name="Zhou L."/>
            <person name="Ni X."/>
            <person name="Tian J."/>
            <person name="Zhou Y."/>
            <person name="Sheng Y."/>
            <person name="Liu T."/>
            <person name="Pan Y."/>
            <person name="Xia L."/>
            <person name="Li J."/>
            <person name="Zhao F."/>
            <person name="Cao W."/>
        </authorList>
    </citation>
    <scope>NUCLEOTIDE SEQUENCE</scope>
    <source>
        <strain evidence="6">Rmic-2018</strain>
        <tissue evidence="6">Larvae</tissue>
    </source>
</reference>
<dbReference type="Gene3D" id="1.25.10.10">
    <property type="entry name" value="Leucine-rich Repeat Variant"/>
    <property type="match status" value="1"/>
</dbReference>
<dbReference type="GO" id="GO:0070646">
    <property type="term" value="P:protein modification by small protein removal"/>
    <property type="evidence" value="ECO:0007669"/>
    <property type="project" value="TreeGrafter"/>
</dbReference>
<dbReference type="EMBL" id="JABSTU010000003">
    <property type="protein sequence ID" value="KAH8036318.1"/>
    <property type="molecule type" value="Genomic_DNA"/>
</dbReference>
<feature type="region of interest" description="Disordered" evidence="4">
    <location>
        <begin position="201"/>
        <end position="259"/>
    </location>
</feature>
<sequence>MPGRAASFRRLSSAAVPTLGPPTIGFLELTMSVGDMALATSRGNAESGFEVLLYVYDLSKGLAKKLSPALLGKELPGVWHTSIVVRGTEYFFGSTGIDSCPAGKTTLQIPDQVISLGRTELPHDVFLEYIDELGKSTYKGSTYNLFRHNCNNFSQDVAMFLTGKSIPREILELPDDFLRTPMGNTLVPFFERLAINVDKAPVQGSPGGAQQSSKASPSPERSDRSKHSSSRGKPTGETSPDARSDENEDKNDNDQPVYYPGVDGMASFKELEKHLKKSTMTDREKAQLDRLHEYLVNGNGAWALGQELLDVFEKLLMSHDGNCAVRLSLLRVLQAAALFKDVILFLHQDRRKHVIMSFVNRIATLSPQEQDEVLKLLCNLCSHVPGCEWLLYISEWQEDGGGRQVCSNAKVTVRAAVCGLQCGRRLAQELGAALVFNLTMREMFDDAAKQLTEVITQFLKNDVSEEQAYRCLAALYRLLRVSYNEVSAKVQNISPYLQNLAGSSERVKSLVTQIRNKISAPTTVPKK</sequence>
<dbReference type="Gene3D" id="3.90.1720.30">
    <property type="entry name" value="PPPDE domains"/>
    <property type="match status" value="1"/>
</dbReference>
<keyword evidence="3" id="KW-0378">Hydrolase</keyword>
<proteinExistence type="inferred from homology"/>
<evidence type="ECO:0000313" key="8">
    <source>
        <dbReference type="Proteomes" id="UP000821866"/>
    </source>
</evidence>
<comment type="caution">
    <text evidence="6">The sequence shown here is derived from an EMBL/GenBank/DDBJ whole genome shotgun (WGS) entry which is preliminary data.</text>
</comment>
<evidence type="ECO:0000313" key="7">
    <source>
        <dbReference type="EMBL" id="KAH8036333.1"/>
    </source>
</evidence>
<feature type="domain" description="PPPDE" evidence="5">
    <location>
        <begin position="49"/>
        <end position="191"/>
    </location>
</feature>
<name>A0A9J6EPJ5_RHIMP</name>
<dbReference type="InterPro" id="IPR008580">
    <property type="entry name" value="PPPDE_dom"/>
</dbReference>
<evidence type="ECO:0000256" key="2">
    <source>
        <dbReference type="ARBA" id="ARBA00022670"/>
    </source>
</evidence>
<dbReference type="SMART" id="SM01179">
    <property type="entry name" value="DUF862"/>
    <property type="match status" value="1"/>
</dbReference>
<reference evidence="6" key="1">
    <citation type="journal article" date="2020" name="Cell">
        <title>Large-Scale Comparative Analyses of Tick Genomes Elucidate Their Genetic Diversity and Vector Capacities.</title>
        <authorList>
            <consortium name="Tick Genome and Microbiome Consortium (TIGMIC)"/>
            <person name="Jia N."/>
            <person name="Wang J."/>
            <person name="Shi W."/>
            <person name="Du L."/>
            <person name="Sun Y."/>
            <person name="Zhan W."/>
            <person name="Jiang J.F."/>
            <person name="Wang Q."/>
            <person name="Zhang B."/>
            <person name="Ji P."/>
            <person name="Bell-Sakyi L."/>
            <person name="Cui X.M."/>
            <person name="Yuan T.T."/>
            <person name="Jiang B.G."/>
            <person name="Yang W.F."/>
            <person name="Lam T.T."/>
            <person name="Chang Q.C."/>
            <person name="Ding S.J."/>
            <person name="Wang X.J."/>
            <person name="Zhu J.G."/>
            <person name="Ruan X.D."/>
            <person name="Zhao L."/>
            <person name="Wei J.T."/>
            <person name="Ye R.Z."/>
            <person name="Que T.C."/>
            <person name="Du C.H."/>
            <person name="Zhou Y.H."/>
            <person name="Cheng J.X."/>
            <person name="Dai P.F."/>
            <person name="Guo W.B."/>
            <person name="Han X.H."/>
            <person name="Huang E.J."/>
            <person name="Li L.F."/>
            <person name="Wei W."/>
            <person name="Gao Y.C."/>
            <person name="Liu J.Z."/>
            <person name="Shao H.Z."/>
            <person name="Wang X."/>
            <person name="Wang C.C."/>
            <person name="Yang T.C."/>
            <person name="Huo Q.B."/>
            <person name="Li W."/>
            <person name="Chen H.Y."/>
            <person name="Chen S.E."/>
            <person name="Zhou L.G."/>
            <person name="Ni X.B."/>
            <person name="Tian J.H."/>
            <person name="Sheng Y."/>
            <person name="Liu T."/>
            <person name="Pan Y.S."/>
            <person name="Xia L.Y."/>
            <person name="Li J."/>
            <person name="Zhao F."/>
            <person name="Cao W.C."/>
        </authorList>
    </citation>
    <scope>NUCLEOTIDE SEQUENCE</scope>
    <source>
        <strain evidence="6">Rmic-2018</strain>
    </source>
</reference>